<dbReference type="Proteomes" id="UP000005713">
    <property type="component" value="Unassembled WGS sequence"/>
</dbReference>
<organism evidence="3 4">
    <name type="scientific">Sagittula stellata (strain ATCC 700073 / DSM 11524 / E-37)</name>
    <dbReference type="NCBI Taxonomy" id="388399"/>
    <lineage>
        <taxon>Bacteria</taxon>
        <taxon>Pseudomonadati</taxon>
        <taxon>Pseudomonadota</taxon>
        <taxon>Alphaproteobacteria</taxon>
        <taxon>Rhodobacterales</taxon>
        <taxon>Roseobacteraceae</taxon>
        <taxon>Sagittula</taxon>
    </lineage>
</organism>
<dbReference type="AlphaFoldDB" id="A3JYM1"/>
<dbReference type="SUPFAM" id="SSF75304">
    <property type="entry name" value="Amidase signature (AS) enzymes"/>
    <property type="match status" value="1"/>
</dbReference>
<evidence type="ECO:0000313" key="3">
    <source>
        <dbReference type="EMBL" id="EBA09574.1"/>
    </source>
</evidence>
<accession>A3JYM1</accession>
<dbReference type="InterPro" id="IPR036928">
    <property type="entry name" value="AS_sf"/>
</dbReference>
<dbReference type="PANTHER" id="PTHR11895">
    <property type="entry name" value="TRANSAMIDASE"/>
    <property type="match status" value="1"/>
</dbReference>
<name>A3JYM1_SAGS3</name>
<sequence length="441" mass="45727">MSLDTTQTLPDATALVEAFSKGDADPVEVMENHLETIDRRDRDLNAFSARAADVRDLARAARERWQAGAPLGPLDGVPVIVKDNLVSAGLPAAWGNPELGRRVPEHDEDPIAALRGAGAIVLGKGNTPEFAVEGYTANAAFGVTRNPFDPALTPGGSSGGVVAAVASGMAVAGIGTDGGGSIRRPAGYTGLWGLKPGIGSVPRGKGLPQVLLDFETVGPITRSARDLALFHGVLAGRTVTSATRPIRILAVGRIADAPCDASIRAAFAETVERLRALGHEVTERPLPLDLEPLNEVWSGMAEIGLAHLAWRDPAVMDAAAGKYKAMAVRGAQVSAVQLYEALTRVFALREAVGDLWGHDAVLMPTAAAPPWPASEVYPDTIDGQPAGPRGHAVYTGWVNAAGLPALAFPAKPANGLPIGMQLVGRLGGEDLLLGIAATLDT</sequence>
<dbReference type="GO" id="GO:0016740">
    <property type="term" value="F:transferase activity"/>
    <property type="evidence" value="ECO:0007669"/>
    <property type="project" value="UniProtKB-KW"/>
</dbReference>
<keyword evidence="3" id="KW-0808">Transferase</keyword>
<reference evidence="3 4" key="1">
    <citation type="submission" date="2006-06" db="EMBL/GenBank/DDBJ databases">
        <authorList>
            <person name="Moran M.A."/>
            <person name="Ferriera S."/>
            <person name="Johnson J."/>
            <person name="Kravitz S."/>
            <person name="Beeson K."/>
            <person name="Sutton G."/>
            <person name="Rogers Y.-H."/>
            <person name="Friedman R."/>
            <person name="Frazier M."/>
            <person name="Venter J.C."/>
        </authorList>
    </citation>
    <scope>NUCLEOTIDE SEQUENCE [LARGE SCALE GENOMIC DNA]</scope>
    <source>
        <strain evidence="3 4">E-37</strain>
    </source>
</reference>
<keyword evidence="4" id="KW-1185">Reference proteome</keyword>
<dbReference type="Gene3D" id="3.90.1300.10">
    <property type="entry name" value="Amidase signature (AS) domain"/>
    <property type="match status" value="1"/>
</dbReference>
<protein>
    <submittedName>
        <fullName evidence="3">Putative glutamyl-tRNA(Gln) amidotransferase subunit</fullName>
    </submittedName>
</protein>
<dbReference type="RefSeq" id="WP_005855623.1">
    <property type="nucleotide sequence ID" value="NZ_AAYA01000002.1"/>
</dbReference>
<evidence type="ECO:0000313" key="4">
    <source>
        <dbReference type="Proteomes" id="UP000005713"/>
    </source>
</evidence>
<evidence type="ECO:0000256" key="1">
    <source>
        <dbReference type="ARBA" id="ARBA00009199"/>
    </source>
</evidence>
<gene>
    <name evidence="3" type="ORF">SSE37_07198</name>
</gene>
<proteinExistence type="inferred from homology"/>
<comment type="caution">
    <text evidence="3">The sequence shown here is derived from an EMBL/GenBank/DDBJ whole genome shotgun (WGS) entry which is preliminary data.</text>
</comment>
<dbReference type="OrthoDB" id="9777859at2"/>
<dbReference type="InterPro" id="IPR000120">
    <property type="entry name" value="Amidase"/>
</dbReference>
<feature type="domain" description="Amidase" evidence="2">
    <location>
        <begin position="28"/>
        <end position="433"/>
    </location>
</feature>
<evidence type="ECO:0000259" key="2">
    <source>
        <dbReference type="Pfam" id="PF01425"/>
    </source>
</evidence>
<dbReference type="EMBL" id="AAYA01000002">
    <property type="protein sequence ID" value="EBA09574.1"/>
    <property type="molecule type" value="Genomic_DNA"/>
</dbReference>
<dbReference type="InterPro" id="IPR023631">
    <property type="entry name" value="Amidase_dom"/>
</dbReference>
<comment type="similarity">
    <text evidence="1">Belongs to the amidase family.</text>
</comment>
<dbReference type="eggNOG" id="COG0154">
    <property type="taxonomic scope" value="Bacteria"/>
</dbReference>
<dbReference type="Pfam" id="PF01425">
    <property type="entry name" value="Amidase"/>
    <property type="match status" value="1"/>
</dbReference>
<dbReference type="PANTHER" id="PTHR11895:SF7">
    <property type="entry name" value="GLUTAMYL-TRNA(GLN) AMIDOTRANSFERASE SUBUNIT A, MITOCHONDRIAL"/>
    <property type="match status" value="1"/>
</dbReference>